<comment type="caution">
    <text evidence="1">The sequence shown here is derived from an EMBL/GenBank/DDBJ whole genome shotgun (WGS) entry which is preliminary data.</text>
</comment>
<evidence type="ECO:0000313" key="1">
    <source>
        <dbReference type="EMBL" id="TIA89028.1"/>
    </source>
</evidence>
<proteinExistence type="predicted"/>
<keyword evidence="2" id="KW-1185">Reference proteome</keyword>
<accession>A0A4T0FLA2</accession>
<gene>
    <name evidence="1" type="ORF">E3P99_02255</name>
</gene>
<dbReference type="InterPro" id="IPR018803">
    <property type="entry name" value="Ish1/Msc1-like"/>
</dbReference>
<name>A0A4T0FLA2_9BASI</name>
<dbReference type="OrthoDB" id="2527403at2759"/>
<dbReference type="AlphaFoldDB" id="A0A4T0FLA2"/>
<reference evidence="1 2" key="1">
    <citation type="submission" date="2019-03" db="EMBL/GenBank/DDBJ databases">
        <title>Sequencing 23 genomes of Wallemia ichthyophaga.</title>
        <authorList>
            <person name="Gostincar C."/>
        </authorList>
    </citation>
    <scope>NUCLEOTIDE SEQUENCE [LARGE SCALE GENOMIC DNA]</scope>
    <source>
        <strain evidence="1 2">EXF-5753</strain>
    </source>
</reference>
<dbReference type="Proteomes" id="UP000310189">
    <property type="component" value="Unassembled WGS sequence"/>
</dbReference>
<protein>
    <submittedName>
        <fullName evidence="1">Uncharacterized protein</fullName>
    </submittedName>
</protein>
<sequence>MHDDTGGQLHCPLHPQTLTGSVASRAVSRLVSFARISPTLTKATQDWNANQLQSWLQENKIRFSDSATKDDLLKTVKKNWDTIAQRQQVLLNDIKDDTIDKWDESKIRQYLLDNGVVAPKSSVEELRVLVKQLVGEVRSSASSASAQATAHASSVYDASKESAKEQLHYVQDYVLHELNDSKDFVYSTWNDSELRSFLEKKGVIRTGTQVKRDQLLKSMRQYYAAVANPVYDVWSDNYIRHWLEKNGVIKSKYAKTRDELLNLMKDNYYDATSYVYNTWSDNQLRTWLIDHGYLKSREQKSREELLALVGKYYTSSRDTVVASWHTSDLRQWAIEHNLIKSDVEVKREQLEKLADEKYDKLTQAASPYVAWTDARLRGWLRAHSPDFDGVNKTRAELISEVRKRYSATQSYGESLKATIMSYVDLGLHSIDNIYGYFTGSAQSVAQNAQYKAEKLGKSADAASSSAASAASSASSLAAKASHSAKQEL</sequence>
<dbReference type="EMBL" id="SPNW01000031">
    <property type="protein sequence ID" value="TIA89028.1"/>
    <property type="molecule type" value="Genomic_DNA"/>
</dbReference>
<evidence type="ECO:0000313" key="2">
    <source>
        <dbReference type="Proteomes" id="UP000310189"/>
    </source>
</evidence>
<organism evidence="1 2">
    <name type="scientific">Wallemia hederae</name>
    <dbReference type="NCBI Taxonomy" id="1540922"/>
    <lineage>
        <taxon>Eukaryota</taxon>
        <taxon>Fungi</taxon>
        <taxon>Dikarya</taxon>
        <taxon>Basidiomycota</taxon>
        <taxon>Wallemiomycotina</taxon>
        <taxon>Wallemiomycetes</taxon>
        <taxon>Wallemiales</taxon>
        <taxon>Wallemiaceae</taxon>
        <taxon>Wallemia</taxon>
    </lineage>
</organism>
<dbReference type="Pfam" id="PF10281">
    <property type="entry name" value="Ish1"/>
    <property type="match status" value="4"/>
</dbReference>